<dbReference type="Proteomes" id="UP001302321">
    <property type="component" value="Unassembled WGS sequence"/>
</dbReference>
<reference evidence="1" key="2">
    <citation type="submission" date="2023-05" db="EMBL/GenBank/DDBJ databases">
        <authorList>
            <consortium name="Lawrence Berkeley National Laboratory"/>
            <person name="Steindorff A."/>
            <person name="Hensen N."/>
            <person name="Bonometti L."/>
            <person name="Westerberg I."/>
            <person name="Brannstrom I.O."/>
            <person name="Guillou S."/>
            <person name="Cros-Aarteil S."/>
            <person name="Calhoun S."/>
            <person name="Haridas S."/>
            <person name="Kuo A."/>
            <person name="Mondo S."/>
            <person name="Pangilinan J."/>
            <person name="Riley R."/>
            <person name="Labutti K."/>
            <person name="Andreopoulos B."/>
            <person name="Lipzen A."/>
            <person name="Chen C."/>
            <person name="Yanf M."/>
            <person name="Daum C."/>
            <person name="Ng V."/>
            <person name="Clum A."/>
            <person name="Ohm R."/>
            <person name="Martin F."/>
            <person name="Silar P."/>
            <person name="Natvig D."/>
            <person name="Lalanne C."/>
            <person name="Gautier V."/>
            <person name="Ament-Velasquez S.L."/>
            <person name="Kruys A."/>
            <person name="Hutchinson M.I."/>
            <person name="Powell A.J."/>
            <person name="Barry K."/>
            <person name="Miller A.N."/>
            <person name="Grigoriev I.V."/>
            <person name="Debuchy R."/>
            <person name="Gladieux P."/>
            <person name="Thoren M.H."/>
            <person name="Johannesson H."/>
        </authorList>
    </citation>
    <scope>NUCLEOTIDE SEQUENCE</scope>
    <source>
        <strain evidence="1">CBS 892.96</strain>
    </source>
</reference>
<name>A0AAN6WBU3_9PEZI</name>
<protein>
    <submittedName>
        <fullName evidence="1">Uncharacterized protein</fullName>
    </submittedName>
</protein>
<proteinExistence type="predicted"/>
<reference evidence="1" key="1">
    <citation type="journal article" date="2023" name="Mol. Phylogenet. Evol.">
        <title>Genome-scale phylogeny and comparative genomics of the fungal order Sordariales.</title>
        <authorList>
            <person name="Hensen N."/>
            <person name="Bonometti L."/>
            <person name="Westerberg I."/>
            <person name="Brannstrom I.O."/>
            <person name="Guillou S."/>
            <person name="Cros-Aarteil S."/>
            <person name="Calhoun S."/>
            <person name="Haridas S."/>
            <person name="Kuo A."/>
            <person name="Mondo S."/>
            <person name="Pangilinan J."/>
            <person name="Riley R."/>
            <person name="LaButti K."/>
            <person name="Andreopoulos B."/>
            <person name="Lipzen A."/>
            <person name="Chen C."/>
            <person name="Yan M."/>
            <person name="Daum C."/>
            <person name="Ng V."/>
            <person name="Clum A."/>
            <person name="Steindorff A."/>
            <person name="Ohm R.A."/>
            <person name="Martin F."/>
            <person name="Silar P."/>
            <person name="Natvig D.O."/>
            <person name="Lalanne C."/>
            <person name="Gautier V."/>
            <person name="Ament-Velasquez S.L."/>
            <person name="Kruys A."/>
            <person name="Hutchinson M.I."/>
            <person name="Powell A.J."/>
            <person name="Barry K."/>
            <person name="Miller A.N."/>
            <person name="Grigoriev I.V."/>
            <person name="Debuchy R."/>
            <person name="Gladieux P."/>
            <person name="Hiltunen Thoren M."/>
            <person name="Johannesson H."/>
        </authorList>
    </citation>
    <scope>NUCLEOTIDE SEQUENCE</scope>
    <source>
        <strain evidence="1">CBS 892.96</strain>
    </source>
</reference>
<keyword evidence="2" id="KW-1185">Reference proteome</keyword>
<evidence type="ECO:0000313" key="1">
    <source>
        <dbReference type="EMBL" id="KAK4179119.1"/>
    </source>
</evidence>
<gene>
    <name evidence="1" type="ORF">QBC36DRAFT_323240</name>
</gene>
<evidence type="ECO:0000313" key="2">
    <source>
        <dbReference type="Proteomes" id="UP001302321"/>
    </source>
</evidence>
<organism evidence="1 2">
    <name type="scientific">Triangularia setosa</name>
    <dbReference type="NCBI Taxonomy" id="2587417"/>
    <lineage>
        <taxon>Eukaryota</taxon>
        <taxon>Fungi</taxon>
        <taxon>Dikarya</taxon>
        <taxon>Ascomycota</taxon>
        <taxon>Pezizomycotina</taxon>
        <taxon>Sordariomycetes</taxon>
        <taxon>Sordariomycetidae</taxon>
        <taxon>Sordariales</taxon>
        <taxon>Podosporaceae</taxon>
        <taxon>Triangularia</taxon>
    </lineage>
</organism>
<comment type="caution">
    <text evidence="1">The sequence shown here is derived from an EMBL/GenBank/DDBJ whole genome shotgun (WGS) entry which is preliminary data.</text>
</comment>
<dbReference type="EMBL" id="MU866123">
    <property type="protein sequence ID" value="KAK4179119.1"/>
    <property type="molecule type" value="Genomic_DNA"/>
</dbReference>
<accession>A0AAN6WBU3</accession>
<sequence>MLFWASPDVPKSFLGFVLASKLVLQGSNIGSWRQGVTATTTHSRYAAYETAPRATLGLLIGDSHSRSCRDPFLVIVGSGFGWA</sequence>
<dbReference type="AlphaFoldDB" id="A0AAN6WBU3"/>